<dbReference type="EMBL" id="JBHRTQ010000007">
    <property type="protein sequence ID" value="MFC3173920.1"/>
    <property type="molecule type" value="Genomic_DNA"/>
</dbReference>
<keyword evidence="2" id="KW-1185">Reference proteome</keyword>
<dbReference type="InterPro" id="IPR044053">
    <property type="entry name" value="AsaB-like"/>
</dbReference>
<accession>A0ABV7IQQ7</accession>
<name>A0ABV7IQQ7_9SPHN</name>
<dbReference type="PANTHER" id="PTHR34598">
    <property type="entry name" value="BLL6449 PROTEIN"/>
    <property type="match status" value="1"/>
</dbReference>
<gene>
    <name evidence="1" type="ORF">ACFOD9_06625</name>
</gene>
<dbReference type="NCBIfam" id="NF041278">
    <property type="entry name" value="CmcJ_NvfI_EfuI"/>
    <property type="match status" value="1"/>
</dbReference>
<organism evidence="1 2">
    <name type="scientific">Novosphingobium bradum</name>
    <dbReference type="NCBI Taxonomy" id="1737444"/>
    <lineage>
        <taxon>Bacteria</taxon>
        <taxon>Pseudomonadati</taxon>
        <taxon>Pseudomonadota</taxon>
        <taxon>Alphaproteobacteria</taxon>
        <taxon>Sphingomonadales</taxon>
        <taxon>Sphingomonadaceae</taxon>
        <taxon>Novosphingobium</taxon>
    </lineage>
</organism>
<dbReference type="Proteomes" id="UP001595604">
    <property type="component" value="Unassembled WGS sequence"/>
</dbReference>
<evidence type="ECO:0000313" key="1">
    <source>
        <dbReference type="EMBL" id="MFC3173920.1"/>
    </source>
</evidence>
<dbReference type="PANTHER" id="PTHR34598:SF3">
    <property type="entry name" value="OXIDOREDUCTASE AN1597"/>
    <property type="match status" value="1"/>
</dbReference>
<protein>
    <submittedName>
        <fullName evidence="1">CmcJ/NvfI family oxidoreductase</fullName>
    </submittedName>
</protein>
<comment type="caution">
    <text evidence="1">The sequence shown here is derived from an EMBL/GenBank/DDBJ whole genome shotgun (WGS) entry which is preliminary data.</text>
</comment>
<dbReference type="RefSeq" id="WP_379509301.1">
    <property type="nucleotide sequence ID" value="NZ_JBHRTQ010000007.1"/>
</dbReference>
<proteinExistence type="predicted"/>
<reference evidence="2" key="1">
    <citation type="journal article" date="2019" name="Int. J. Syst. Evol. Microbiol.">
        <title>The Global Catalogue of Microorganisms (GCM) 10K type strain sequencing project: providing services to taxonomists for standard genome sequencing and annotation.</title>
        <authorList>
            <consortium name="The Broad Institute Genomics Platform"/>
            <consortium name="The Broad Institute Genome Sequencing Center for Infectious Disease"/>
            <person name="Wu L."/>
            <person name="Ma J."/>
        </authorList>
    </citation>
    <scope>NUCLEOTIDE SEQUENCE [LARGE SCALE GENOMIC DNA]</scope>
    <source>
        <strain evidence="2">KCTC 42984</strain>
    </source>
</reference>
<evidence type="ECO:0000313" key="2">
    <source>
        <dbReference type="Proteomes" id="UP001595604"/>
    </source>
</evidence>
<sequence length="266" mass="29067">MSNVVTPSIKATVNYQADRAGAGVYSTWTPELTSLKLKPVETRVVDMRALSPAPTLQREGFALVDHAVTGDWADKAWLESAYVESCVELARRVTGAPIAFPMYFPVLRSSDPSKGVDPAGFLHIDQPRDTYFPQVEAKAKELGHTIKRAAIINVWKAITPPPQDRPLAIADIRAVKAEDHVRGLNVEQGGDNRRINVDFVGIAVPDEPLTLYYAPEMTIGQSLVFVGADFDWSHPEGCAHTAVAVPDAPGLVARQSVEQRIVVIYE</sequence>